<dbReference type="FunFam" id="3.40.50.300:FF:001091">
    <property type="entry name" value="Probable disease resistance protein At1g61300"/>
    <property type="match status" value="1"/>
</dbReference>
<dbReference type="SUPFAM" id="SSF52058">
    <property type="entry name" value="L domain-like"/>
    <property type="match status" value="1"/>
</dbReference>
<name>A0A5S9WIX4_ARATH</name>
<organism evidence="10 11">
    <name type="scientific">Arabidopsis thaliana</name>
    <name type="common">Mouse-ear cress</name>
    <dbReference type="NCBI Taxonomy" id="3702"/>
    <lineage>
        <taxon>Eukaryota</taxon>
        <taxon>Viridiplantae</taxon>
        <taxon>Streptophyta</taxon>
        <taxon>Embryophyta</taxon>
        <taxon>Tracheophyta</taxon>
        <taxon>Spermatophyta</taxon>
        <taxon>Magnoliopsida</taxon>
        <taxon>eudicotyledons</taxon>
        <taxon>Gunneridae</taxon>
        <taxon>Pentapetalae</taxon>
        <taxon>rosids</taxon>
        <taxon>malvids</taxon>
        <taxon>Brassicales</taxon>
        <taxon>Brassicaceae</taxon>
        <taxon>Camelineae</taxon>
        <taxon>Arabidopsis</taxon>
    </lineage>
</organism>
<feature type="domain" description="Disease resistance R13L4/SHOC-2-like LRR" evidence="9">
    <location>
        <begin position="514"/>
        <end position="821"/>
    </location>
</feature>
<keyword evidence="3" id="KW-0677">Repeat</keyword>
<proteinExistence type="inferred from homology"/>
<dbReference type="GO" id="GO:0043531">
    <property type="term" value="F:ADP binding"/>
    <property type="evidence" value="ECO:0007669"/>
    <property type="project" value="InterPro"/>
</dbReference>
<dbReference type="PANTHER" id="PTHR33463:SF220">
    <property type="entry name" value="NB-ARC DOMAIN-CONTAINING PROTEIN"/>
    <property type="match status" value="1"/>
</dbReference>
<dbReference type="InterPro" id="IPR042197">
    <property type="entry name" value="Apaf_helical"/>
</dbReference>
<evidence type="ECO:0000256" key="1">
    <source>
        <dbReference type="ARBA" id="ARBA00008894"/>
    </source>
</evidence>
<comment type="similarity">
    <text evidence="1">Belongs to the disease resistance NB-LRR family.</text>
</comment>
<dbReference type="Gene3D" id="3.80.10.10">
    <property type="entry name" value="Ribonuclease Inhibitor"/>
    <property type="match status" value="1"/>
</dbReference>
<dbReference type="InterPro" id="IPR002182">
    <property type="entry name" value="NB-ARC"/>
</dbReference>
<evidence type="ECO:0000259" key="7">
    <source>
        <dbReference type="Pfam" id="PF00931"/>
    </source>
</evidence>
<dbReference type="FunFam" id="1.10.8.430:FF:000003">
    <property type="entry name" value="Probable disease resistance protein At5g66910"/>
    <property type="match status" value="1"/>
</dbReference>
<sequence>MGNCFTCQFSGDHALNAVCRQCNYICNLGKNLTMLGDAIELLSAARDDVLLRVRREERNSRRRLRVVQVWLNMVDSIEIEFDQLRNVCLVELQRSCLCGFCPKNLRLTYRYGRRVFLLFLKVKKYHSSAPADVVSVPHIYVVVQRILQPAIFGRREMLRKAWNHLMDDRTKTMGLYGMGGVGKTTLLEQINNKFLGEDDGFDFVIWIGVSNDIQIEKIQDGIADRLGLSGGEWDRNTRSQKSAAIHTSMIGIRYVLLLDDIWSRVDLKEIGVPFPTTENKCKIVFTTRSREVCGRMGVHDPMEVNCLESSDALDLFRDKVGHNTLESHPEIAELARKVAMECRGLPLALNVIGETMACKRTIQEWQNAVEDLSAYAAKFPGMEDEILPILKYSYDNLREEHIKSCFLYCAFFPEDFQINKDKLIDYWICEGFMDKNNHGETAINQGYEIIGTLVSCCLLFEDVENKSYVSMHDVIRDMAIWIASDIGIHEGKCIVKAGVGLSEVPRDEDWKDVKRMSLIQNKIEQISSSPSCPQLTTLFLQENYKLLNISSEFFLSMPMLVVLDLSWNRTLHRLPEEISMLVSLRYLDLSRTEIEQLPTGLQDLKKLLHLNLEFMNKLESISGISKLWNLRTLKLRDSKLSLDISMVEELKCLDRLQVLTIDTKSSLVVERLLQAPRLVRCIKYIRMEKLEVQSFSILTLPTMGSLRDLILQSGGMEEIKISFRNQGPYFPHLSKVSIQQCDGLKDLTWLLFAPNLTCLEVGFSKELEDIISREKATSVTEVQTDVIVPFQKLEYIKLWDLPLLNNIFKSPLPFPKLRYISVRDSPKLKYLPVDSQSVFMINELVIYYSEREWLDALQWEDEATQRRFIRSFKLW</sequence>
<dbReference type="Pfam" id="PF23598">
    <property type="entry name" value="LRR_14"/>
    <property type="match status" value="1"/>
</dbReference>
<dbReference type="SUPFAM" id="SSF52540">
    <property type="entry name" value="P-loop containing nucleoside triphosphate hydrolases"/>
    <property type="match status" value="1"/>
</dbReference>
<dbReference type="InterPro" id="IPR036388">
    <property type="entry name" value="WH-like_DNA-bd_sf"/>
</dbReference>
<protein>
    <submittedName>
        <fullName evidence="10">Uncharacterized protein</fullName>
    </submittedName>
</protein>
<dbReference type="Gene3D" id="1.10.8.430">
    <property type="entry name" value="Helical domain of apoptotic protease-activating factors"/>
    <property type="match status" value="1"/>
</dbReference>
<dbReference type="EMBL" id="CACSHJ010000087">
    <property type="protein sequence ID" value="CAA0264999.1"/>
    <property type="molecule type" value="Genomic_DNA"/>
</dbReference>
<gene>
    <name evidence="10" type="ORF">C24_LOCUS3330</name>
</gene>
<dbReference type="InterPro" id="IPR058922">
    <property type="entry name" value="WHD_DRP"/>
</dbReference>
<dbReference type="AlphaFoldDB" id="A0A5S9WIX4"/>
<evidence type="ECO:0000259" key="8">
    <source>
        <dbReference type="Pfam" id="PF23559"/>
    </source>
</evidence>
<keyword evidence="2" id="KW-0433">Leucine-rich repeat</keyword>
<dbReference type="InterPro" id="IPR055414">
    <property type="entry name" value="LRR_R13L4/SHOC2-like"/>
</dbReference>
<dbReference type="GO" id="GO:0005524">
    <property type="term" value="F:ATP binding"/>
    <property type="evidence" value="ECO:0007669"/>
    <property type="project" value="UniProtKB-KW"/>
</dbReference>
<dbReference type="InterPro" id="IPR032675">
    <property type="entry name" value="LRR_dom_sf"/>
</dbReference>
<dbReference type="Gene3D" id="3.40.50.300">
    <property type="entry name" value="P-loop containing nucleotide triphosphate hydrolases"/>
    <property type="match status" value="1"/>
</dbReference>
<reference evidence="10 11" key="1">
    <citation type="submission" date="2019-12" db="EMBL/GenBank/DDBJ databases">
        <authorList>
            <person name="Jiao W.-B."/>
            <person name="Schneeberger K."/>
        </authorList>
    </citation>
    <scope>NUCLEOTIDE SEQUENCE [LARGE SCALE GENOMIC DNA]</scope>
    <source>
        <strain evidence="11">cv. C24</strain>
    </source>
</reference>
<feature type="domain" description="Disease resistance protein winged helix" evidence="8">
    <location>
        <begin position="412"/>
        <end position="479"/>
    </location>
</feature>
<evidence type="ECO:0000256" key="6">
    <source>
        <dbReference type="ARBA" id="ARBA00022840"/>
    </source>
</evidence>
<dbReference type="FunFam" id="1.10.10.10:FF:000322">
    <property type="entry name" value="Probable disease resistance protein At1g63360"/>
    <property type="match status" value="1"/>
</dbReference>
<dbReference type="GO" id="GO:0006952">
    <property type="term" value="P:defense response"/>
    <property type="evidence" value="ECO:0007669"/>
    <property type="project" value="UniProtKB-KW"/>
</dbReference>
<evidence type="ECO:0000256" key="5">
    <source>
        <dbReference type="ARBA" id="ARBA00022821"/>
    </source>
</evidence>
<evidence type="ECO:0000256" key="2">
    <source>
        <dbReference type="ARBA" id="ARBA00022614"/>
    </source>
</evidence>
<dbReference type="Pfam" id="PF00931">
    <property type="entry name" value="NB-ARC"/>
    <property type="match status" value="1"/>
</dbReference>
<dbReference type="InterPro" id="IPR050905">
    <property type="entry name" value="Plant_NBS-LRR"/>
</dbReference>
<evidence type="ECO:0000313" key="11">
    <source>
        <dbReference type="Proteomes" id="UP000434276"/>
    </source>
</evidence>
<keyword evidence="4" id="KW-0547">Nucleotide-binding</keyword>
<dbReference type="OrthoDB" id="1042814at2759"/>
<feature type="domain" description="NB-ARC" evidence="7">
    <location>
        <begin position="155"/>
        <end position="325"/>
    </location>
</feature>
<dbReference type="PRINTS" id="PR00364">
    <property type="entry name" value="DISEASERSIST"/>
</dbReference>
<accession>A0A5S9WIX4</accession>
<dbReference type="PANTHER" id="PTHR33463">
    <property type="entry name" value="NB-ARC DOMAIN-CONTAINING PROTEIN-RELATED"/>
    <property type="match status" value="1"/>
</dbReference>
<evidence type="ECO:0000313" key="10">
    <source>
        <dbReference type="EMBL" id="CAA0264999.1"/>
    </source>
</evidence>
<evidence type="ECO:0000256" key="3">
    <source>
        <dbReference type="ARBA" id="ARBA00022737"/>
    </source>
</evidence>
<evidence type="ECO:0000256" key="4">
    <source>
        <dbReference type="ARBA" id="ARBA00022741"/>
    </source>
</evidence>
<keyword evidence="6" id="KW-0067">ATP-binding</keyword>
<keyword evidence="5" id="KW-0611">Plant defense</keyword>
<dbReference type="InterPro" id="IPR027417">
    <property type="entry name" value="P-loop_NTPase"/>
</dbReference>
<evidence type="ECO:0000259" key="9">
    <source>
        <dbReference type="Pfam" id="PF23598"/>
    </source>
</evidence>
<dbReference type="ExpressionAtlas" id="A0A5S9WIX4">
    <property type="expression patterns" value="baseline and differential"/>
</dbReference>
<dbReference type="Proteomes" id="UP000434276">
    <property type="component" value="Unassembled WGS sequence"/>
</dbReference>
<dbReference type="Gene3D" id="1.10.10.10">
    <property type="entry name" value="Winged helix-like DNA-binding domain superfamily/Winged helix DNA-binding domain"/>
    <property type="match status" value="1"/>
</dbReference>
<dbReference type="Pfam" id="PF23559">
    <property type="entry name" value="WHD_DRP"/>
    <property type="match status" value="1"/>
</dbReference>